<accession>A0A4R2MWE8</accession>
<dbReference type="Proteomes" id="UP000295106">
    <property type="component" value="Unassembled WGS sequence"/>
</dbReference>
<feature type="transmembrane region" description="Helical" evidence="2">
    <location>
        <begin position="6"/>
        <end position="25"/>
    </location>
</feature>
<evidence type="ECO:0000256" key="2">
    <source>
        <dbReference type="SAM" id="Phobius"/>
    </source>
</evidence>
<proteinExistence type="predicted"/>
<dbReference type="EMBL" id="SLXD01000002">
    <property type="protein sequence ID" value="TCP04343.1"/>
    <property type="molecule type" value="Genomic_DNA"/>
</dbReference>
<keyword evidence="2" id="KW-1133">Transmembrane helix</keyword>
<evidence type="ECO:0000313" key="3">
    <source>
        <dbReference type="EMBL" id="TCP04343.1"/>
    </source>
</evidence>
<protein>
    <submittedName>
        <fullName evidence="3">Uncharacterized protein</fullName>
    </submittedName>
</protein>
<comment type="caution">
    <text evidence="3">The sequence shown here is derived from an EMBL/GenBank/DDBJ whole genome shotgun (WGS) entry which is preliminary data.</text>
</comment>
<keyword evidence="2" id="KW-0812">Transmembrane</keyword>
<dbReference type="RefSeq" id="WP_165908387.1">
    <property type="nucleotide sequence ID" value="NZ_CP181386.1"/>
</dbReference>
<reference evidence="3 4" key="1">
    <citation type="submission" date="2019-03" db="EMBL/GenBank/DDBJ databases">
        <title>Genomic Encyclopedia of Type Strains, Phase IV (KMG-IV): sequencing the most valuable type-strain genomes for metagenomic binning, comparative biology and taxonomic classification.</title>
        <authorList>
            <person name="Goeker M."/>
        </authorList>
    </citation>
    <scope>NUCLEOTIDE SEQUENCE [LARGE SCALE GENOMIC DNA]</scope>
    <source>
        <strain evidence="3 4">DSM 1709</strain>
    </source>
</reference>
<organism evidence="3 4">
    <name type="scientific">Rubrivivax gelatinosus</name>
    <name type="common">Rhodocyclus gelatinosus</name>
    <name type="synonym">Rhodopseudomonas gelatinosa</name>
    <dbReference type="NCBI Taxonomy" id="28068"/>
    <lineage>
        <taxon>Bacteria</taxon>
        <taxon>Pseudomonadati</taxon>
        <taxon>Pseudomonadota</taxon>
        <taxon>Betaproteobacteria</taxon>
        <taxon>Burkholderiales</taxon>
        <taxon>Sphaerotilaceae</taxon>
        <taxon>Rubrivivax</taxon>
    </lineage>
</organism>
<keyword evidence="2" id="KW-0472">Membrane</keyword>
<evidence type="ECO:0000256" key="1">
    <source>
        <dbReference type="SAM" id="MobiDB-lite"/>
    </source>
</evidence>
<sequence>MEMNGSWGGLLPLWILGAPWILSLLELMRTPHPRAHHAPPPAVAPPAYGRPA</sequence>
<dbReference type="GeneID" id="99685116"/>
<feature type="region of interest" description="Disordered" evidence="1">
    <location>
        <begin position="33"/>
        <end position="52"/>
    </location>
</feature>
<evidence type="ECO:0000313" key="4">
    <source>
        <dbReference type="Proteomes" id="UP000295106"/>
    </source>
</evidence>
<gene>
    <name evidence="3" type="ORF">EV684_10296</name>
</gene>
<dbReference type="AlphaFoldDB" id="A0A4R2MWE8"/>
<name>A0A4R2MWE8_RUBGE</name>